<keyword evidence="3" id="KW-1185">Reference proteome</keyword>
<dbReference type="EMBL" id="LOPV01000690">
    <property type="protein sequence ID" value="KTG08746.1"/>
    <property type="molecule type" value="Genomic_DNA"/>
</dbReference>
<dbReference type="PRINTS" id="PR01713">
    <property type="entry name" value="NUCEPIMERASE"/>
</dbReference>
<name>A0A0W1R637_9EURY</name>
<dbReference type="PANTHER" id="PTHR43245:SF13">
    <property type="entry name" value="UDP-D-APIOSE_UDP-D-XYLOSE SYNTHASE 2"/>
    <property type="match status" value="1"/>
</dbReference>
<sequence>MRQGFEPINTALVTGGAGFIGSHIVDQLTATCDVTVYDNLTSGAKDNVATGADVIEAGLNNTERLTTAVQNTDVVFHHAAQVSVTQSVEAPTSSHAVNLDPSLEILEAARNSDTRVVFASSAAIYGHPEYTPIDEGHPKQPTSPYGLEKLTADHYCRLYHDLYGVETTALRYFNVYGPRQQGGDYSGVISIFRDQARVGDDITVEGDGEQTRDFIHVDDIVQANMLAATSDAAVGESFNIGTGDTITIRELAETIQDVTGTDSDIVHVDPREGDIKRSRADITKAREALGFEPKYSIKDGLTEYLSE</sequence>
<dbReference type="OrthoDB" id="4907at2157"/>
<organism evidence="2 3">
    <name type="scientific">Haloferax profundi</name>
    <dbReference type="NCBI Taxonomy" id="1544718"/>
    <lineage>
        <taxon>Archaea</taxon>
        <taxon>Methanobacteriati</taxon>
        <taxon>Methanobacteriota</taxon>
        <taxon>Stenosarchaea group</taxon>
        <taxon>Halobacteria</taxon>
        <taxon>Halobacteriales</taxon>
        <taxon>Haloferacaceae</taxon>
        <taxon>Haloferax</taxon>
    </lineage>
</organism>
<evidence type="ECO:0000313" key="2">
    <source>
        <dbReference type="EMBL" id="KTG08746.1"/>
    </source>
</evidence>
<evidence type="ECO:0000259" key="1">
    <source>
        <dbReference type="Pfam" id="PF01370"/>
    </source>
</evidence>
<accession>A0A0W1R637</accession>
<dbReference type="AlphaFoldDB" id="A0A0W1R637"/>
<dbReference type="InterPro" id="IPR050177">
    <property type="entry name" value="Lipid_A_modif_metabolic_enz"/>
</dbReference>
<dbReference type="SUPFAM" id="SSF51735">
    <property type="entry name" value="NAD(P)-binding Rossmann-fold domains"/>
    <property type="match status" value="1"/>
</dbReference>
<dbReference type="InterPro" id="IPR036291">
    <property type="entry name" value="NAD(P)-bd_dom_sf"/>
</dbReference>
<protein>
    <submittedName>
        <fullName evidence="2">Nucleoside-diphosphate sugar epimerase</fullName>
    </submittedName>
</protein>
<evidence type="ECO:0000313" key="3">
    <source>
        <dbReference type="Proteomes" id="UP000053157"/>
    </source>
</evidence>
<gene>
    <name evidence="2" type="ORF">AUR66_20260</name>
</gene>
<comment type="caution">
    <text evidence="2">The sequence shown here is derived from an EMBL/GenBank/DDBJ whole genome shotgun (WGS) entry which is preliminary data.</text>
</comment>
<dbReference type="Pfam" id="PF01370">
    <property type="entry name" value="Epimerase"/>
    <property type="match status" value="1"/>
</dbReference>
<dbReference type="RefSeq" id="WP_058573634.1">
    <property type="nucleotide sequence ID" value="NZ_LOPV01000690.1"/>
</dbReference>
<proteinExistence type="predicted"/>
<dbReference type="Gene3D" id="3.40.50.720">
    <property type="entry name" value="NAD(P)-binding Rossmann-like Domain"/>
    <property type="match status" value="1"/>
</dbReference>
<dbReference type="InterPro" id="IPR001509">
    <property type="entry name" value="Epimerase_deHydtase"/>
</dbReference>
<dbReference type="PANTHER" id="PTHR43245">
    <property type="entry name" value="BIFUNCTIONAL POLYMYXIN RESISTANCE PROTEIN ARNA"/>
    <property type="match status" value="1"/>
</dbReference>
<dbReference type="Proteomes" id="UP000053157">
    <property type="component" value="Unassembled WGS sequence"/>
</dbReference>
<dbReference type="Gene3D" id="3.90.25.10">
    <property type="entry name" value="UDP-galactose 4-epimerase, domain 1"/>
    <property type="match status" value="1"/>
</dbReference>
<feature type="domain" description="NAD-dependent epimerase/dehydratase" evidence="1">
    <location>
        <begin position="11"/>
        <end position="241"/>
    </location>
</feature>
<reference evidence="2 3" key="1">
    <citation type="submission" date="2015-12" db="EMBL/GenBank/DDBJ databases">
        <title>Haloferax profundi sp. nov. isolated from the Discovery deep brine-seawater interface in the Red Sea.</title>
        <authorList>
            <person name="Zhang G."/>
            <person name="Stingl U."/>
            <person name="Rashid M."/>
        </authorList>
    </citation>
    <scope>NUCLEOTIDE SEQUENCE [LARGE SCALE GENOMIC DNA]</scope>
    <source>
        <strain evidence="2 3">SB29</strain>
    </source>
</reference>